<dbReference type="STRING" id="1618.IV36_GL001594"/>
<evidence type="ECO:0000313" key="1">
    <source>
        <dbReference type="EMBL" id="KRN26684.1"/>
    </source>
</evidence>
<dbReference type="Pfam" id="PF11311">
    <property type="entry name" value="DUF3114"/>
    <property type="match status" value="1"/>
</dbReference>
<gene>
    <name evidence="1" type="ORF">IV36_GL001594</name>
</gene>
<dbReference type="PATRIC" id="fig|1618.3.peg.1613"/>
<organism evidence="1 2">
    <name type="scientific">Liquorilactobacillus mali</name>
    <dbReference type="NCBI Taxonomy" id="1618"/>
    <lineage>
        <taxon>Bacteria</taxon>
        <taxon>Bacillati</taxon>
        <taxon>Bacillota</taxon>
        <taxon>Bacilli</taxon>
        <taxon>Lactobacillales</taxon>
        <taxon>Lactobacillaceae</taxon>
        <taxon>Liquorilactobacillus</taxon>
    </lineage>
</organism>
<protein>
    <recommendedName>
        <fullName evidence="3">DUF3114 domain-containing protein</fullName>
    </recommendedName>
</protein>
<dbReference type="EMBL" id="JQAR01000037">
    <property type="protein sequence ID" value="KRN26684.1"/>
    <property type="molecule type" value="Genomic_DNA"/>
</dbReference>
<dbReference type="InterPro" id="IPR021462">
    <property type="entry name" value="DUF3114"/>
</dbReference>
<evidence type="ECO:0000313" key="2">
    <source>
        <dbReference type="Proteomes" id="UP000051727"/>
    </source>
</evidence>
<reference evidence="1 2" key="1">
    <citation type="journal article" date="2015" name="Genome Announc.">
        <title>Expanding the biotechnology potential of lactobacilli through comparative genomics of 213 strains and associated genera.</title>
        <authorList>
            <person name="Sun Z."/>
            <person name="Harris H.M."/>
            <person name="McCann A."/>
            <person name="Guo C."/>
            <person name="Argimon S."/>
            <person name="Zhang W."/>
            <person name="Yang X."/>
            <person name="Jeffery I.B."/>
            <person name="Cooney J.C."/>
            <person name="Kagawa T.F."/>
            <person name="Liu W."/>
            <person name="Song Y."/>
            <person name="Salvetti E."/>
            <person name="Wrobel A."/>
            <person name="Rasinkangas P."/>
            <person name="Parkhill J."/>
            <person name="Rea M.C."/>
            <person name="O'Sullivan O."/>
            <person name="Ritari J."/>
            <person name="Douillard F.P."/>
            <person name="Paul Ross R."/>
            <person name="Yang R."/>
            <person name="Briner A.E."/>
            <person name="Felis G.E."/>
            <person name="de Vos W.M."/>
            <person name="Barrangou R."/>
            <person name="Klaenhammer T.R."/>
            <person name="Caufield P.W."/>
            <person name="Cui Y."/>
            <person name="Zhang H."/>
            <person name="O'Toole P.W."/>
        </authorList>
    </citation>
    <scope>NUCLEOTIDE SEQUENCE [LARGE SCALE GENOMIC DNA]</scope>
    <source>
        <strain evidence="1 2">ATCC 27304</strain>
    </source>
</reference>
<dbReference type="Proteomes" id="UP000051727">
    <property type="component" value="Unassembled WGS sequence"/>
</dbReference>
<proteinExistence type="predicted"/>
<sequence>MNGGQKIVNHADINKLSCDLIHTGWDKPAIKYINKKLQWQVVLNSSSNDLGTIYRNLYAVGSNLYTKMLRESKLTAQQKIELVLWQLGASIDHTGFLRLRGNFHLDPLMPPHSGFLRYFRNLVQKVFPGKTLKEYSRTDDLGELANKIHLFRSYLDLNNIQYIRSFFKGKTDYERLLKYEKRFCFVKLDYKSAANFHNRFRSDNHFKYPQNMKVQVTSRTRMSEFIINLESGNFVSEWIGYGFLANGTKQIKTSFKEFNIVNTESFNYGIPLGGRRFNFFVDRDSHNNLDISHPHDSLARRRLTQKQRTSYYWKFEESYYKKDGSGRYRGQYADIVKNGYRDYYAWNSVREKGKVYQRFVAYCRSIYPKKNPGFYYFLKKKEKFFLNILCR</sequence>
<accession>A0A0R2FP26</accession>
<name>A0A0R2FP26_9LACO</name>
<dbReference type="AlphaFoldDB" id="A0A0R2FP26"/>
<comment type="caution">
    <text evidence="1">The sequence shown here is derived from an EMBL/GenBank/DDBJ whole genome shotgun (WGS) entry which is preliminary data.</text>
</comment>
<evidence type="ECO:0008006" key="3">
    <source>
        <dbReference type="Google" id="ProtNLM"/>
    </source>
</evidence>